<proteinExistence type="predicted"/>
<protein>
    <submittedName>
        <fullName evidence="1">L-lysine 2-3-aminomutase</fullName>
    </submittedName>
</protein>
<name>A0A9W9MEY6_9EURO</name>
<evidence type="ECO:0000313" key="2">
    <source>
        <dbReference type="Proteomes" id="UP001150879"/>
    </source>
</evidence>
<keyword evidence="2" id="KW-1185">Reference proteome</keyword>
<dbReference type="Proteomes" id="UP001150879">
    <property type="component" value="Unassembled WGS sequence"/>
</dbReference>
<gene>
    <name evidence="1" type="ORF">N7472_004712</name>
</gene>
<reference evidence="1" key="2">
    <citation type="journal article" date="2023" name="IMA Fungus">
        <title>Comparative genomic study of the Penicillium genus elucidates a diverse pangenome and 15 lateral gene transfer events.</title>
        <authorList>
            <person name="Petersen C."/>
            <person name="Sorensen T."/>
            <person name="Nielsen M.R."/>
            <person name="Sondergaard T.E."/>
            <person name="Sorensen J.L."/>
            <person name="Fitzpatrick D.A."/>
            <person name="Frisvad J.C."/>
            <person name="Nielsen K.L."/>
        </authorList>
    </citation>
    <scope>NUCLEOTIDE SEQUENCE</scope>
    <source>
        <strain evidence="1">IBT 16849</strain>
    </source>
</reference>
<dbReference type="AlphaFoldDB" id="A0A9W9MEY6"/>
<reference evidence="1" key="1">
    <citation type="submission" date="2022-11" db="EMBL/GenBank/DDBJ databases">
        <authorList>
            <person name="Petersen C."/>
        </authorList>
    </citation>
    <scope>NUCLEOTIDE SEQUENCE</scope>
    <source>
        <strain evidence="1">IBT 16849</strain>
    </source>
</reference>
<sequence length="124" mass="13806">MNSYVNSKFHNIPHILTLSIAHFHPPRLSAYYLIIEVWKTGLPVRSAVLKPHAGELVVGWVTTSESSLLLMLSEDAPISIIDPDEVNKRAPEATWTRSTTRKEIPELVAPKRTPADTLKALLEG</sequence>
<dbReference type="EMBL" id="JAPQKP010000003">
    <property type="protein sequence ID" value="KAJ5199508.1"/>
    <property type="molecule type" value="Genomic_DNA"/>
</dbReference>
<organism evidence="1 2">
    <name type="scientific">Penicillium cf. griseofulvum</name>
    <dbReference type="NCBI Taxonomy" id="2972120"/>
    <lineage>
        <taxon>Eukaryota</taxon>
        <taxon>Fungi</taxon>
        <taxon>Dikarya</taxon>
        <taxon>Ascomycota</taxon>
        <taxon>Pezizomycotina</taxon>
        <taxon>Eurotiomycetes</taxon>
        <taxon>Eurotiomycetidae</taxon>
        <taxon>Eurotiales</taxon>
        <taxon>Aspergillaceae</taxon>
        <taxon>Penicillium</taxon>
    </lineage>
</organism>
<accession>A0A9W9MEY6</accession>
<evidence type="ECO:0000313" key="1">
    <source>
        <dbReference type="EMBL" id="KAJ5199508.1"/>
    </source>
</evidence>
<comment type="caution">
    <text evidence="1">The sequence shown here is derived from an EMBL/GenBank/DDBJ whole genome shotgun (WGS) entry which is preliminary data.</text>
</comment>